<dbReference type="PANTHER" id="PTHR33021:SF339">
    <property type="entry name" value="OS07G0570600 PROTEIN"/>
    <property type="match status" value="1"/>
</dbReference>
<evidence type="ECO:0000256" key="1">
    <source>
        <dbReference type="SAM" id="SignalP"/>
    </source>
</evidence>
<accession>A0AAD4SDQ9</accession>
<dbReference type="PANTHER" id="PTHR33021">
    <property type="entry name" value="BLUE COPPER PROTEIN"/>
    <property type="match status" value="1"/>
</dbReference>
<name>A0AAD4SDQ9_9MAGN</name>
<protein>
    <recommendedName>
        <fullName evidence="2">Phytocyanin domain-containing protein</fullName>
    </recommendedName>
</protein>
<organism evidence="3 4">
    <name type="scientific">Papaver atlanticum</name>
    <dbReference type="NCBI Taxonomy" id="357466"/>
    <lineage>
        <taxon>Eukaryota</taxon>
        <taxon>Viridiplantae</taxon>
        <taxon>Streptophyta</taxon>
        <taxon>Embryophyta</taxon>
        <taxon>Tracheophyta</taxon>
        <taxon>Spermatophyta</taxon>
        <taxon>Magnoliopsida</taxon>
        <taxon>Ranunculales</taxon>
        <taxon>Papaveraceae</taxon>
        <taxon>Papaveroideae</taxon>
        <taxon>Papaver</taxon>
    </lineage>
</organism>
<sequence length="94" mass="10564">MDLVKRVVFIMVLDVLCVASMDEVYKVGDDSGWTTQNMPDHKKWDASKAFKIGDSIGTYDNNVVQVSYEDYKKCNASSPMKTFTSGKDTVRILS</sequence>
<gene>
    <name evidence="3" type="ORF">MKW98_009576</name>
</gene>
<comment type="caution">
    <text evidence="3">The sequence shown here is derived from an EMBL/GenBank/DDBJ whole genome shotgun (WGS) entry which is preliminary data.</text>
</comment>
<dbReference type="InterPro" id="IPR003245">
    <property type="entry name" value="Phytocyanin_dom"/>
</dbReference>
<dbReference type="PROSITE" id="PS51485">
    <property type="entry name" value="PHYTOCYANIN"/>
    <property type="match status" value="1"/>
</dbReference>
<dbReference type="Pfam" id="PF02298">
    <property type="entry name" value="Cu_bind_like"/>
    <property type="match status" value="1"/>
</dbReference>
<dbReference type="Proteomes" id="UP001202328">
    <property type="component" value="Unassembled WGS sequence"/>
</dbReference>
<dbReference type="SUPFAM" id="SSF49503">
    <property type="entry name" value="Cupredoxins"/>
    <property type="match status" value="1"/>
</dbReference>
<dbReference type="Gene3D" id="2.60.40.420">
    <property type="entry name" value="Cupredoxins - blue copper proteins"/>
    <property type="match status" value="1"/>
</dbReference>
<dbReference type="EMBL" id="JAJJMB010011871">
    <property type="protein sequence ID" value="KAI3896723.1"/>
    <property type="molecule type" value="Genomic_DNA"/>
</dbReference>
<evidence type="ECO:0000313" key="3">
    <source>
        <dbReference type="EMBL" id="KAI3896723.1"/>
    </source>
</evidence>
<keyword evidence="1" id="KW-0732">Signal</keyword>
<evidence type="ECO:0000313" key="4">
    <source>
        <dbReference type="Proteomes" id="UP001202328"/>
    </source>
</evidence>
<feature type="domain" description="Phytocyanin" evidence="2">
    <location>
        <begin position="23"/>
        <end position="94"/>
    </location>
</feature>
<proteinExistence type="predicted"/>
<dbReference type="InterPro" id="IPR008972">
    <property type="entry name" value="Cupredoxin"/>
</dbReference>
<dbReference type="GO" id="GO:0005886">
    <property type="term" value="C:plasma membrane"/>
    <property type="evidence" value="ECO:0007669"/>
    <property type="project" value="TreeGrafter"/>
</dbReference>
<reference evidence="3" key="1">
    <citation type="submission" date="2022-04" db="EMBL/GenBank/DDBJ databases">
        <title>A functionally conserved STORR gene fusion in Papaver species that diverged 16.8 million years ago.</title>
        <authorList>
            <person name="Catania T."/>
        </authorList>
    </citation>
    <scope>NUCLEOTIDE SEQUENCE</scope>
    <source>
        <strain evidence="3">S-188037</strain>
    </source>
</reference>
<dbReference type="InterPro" id="IPR039391">
    <property type="entry name" value="Phytocyanin-like"/>
</dbReference>
<keyword evidence="4" id="KW-1185">Reference proteome</keyword>
<evidence type="ECO:0000259" key="2">
    <source>
        <dbReference type="PROSITE" id="PS51485"/>
    </source>
</evidence>
<feature type="chain" id="PRO_5042188465" description="Phytocyanin domain-containing protein" evidence="1">
    <location>
        <begin position="20"/>
        <end position="94"/>
    </location>
</feature>
<dbReference type="GO" id="GO:0009055">
    <property type="term" value="F:electron transfer activity"/>
    <property type="evidence" value="ECO:0007669"/>
    <property type="project" value="InterPro"/>
</dbReference>
<feature type="signal peptide" evidence="1">
    <location>
        <begin position="1"/>
        <end position="19"/>
    </location>
</feature>
<dbReference type="AlphaFoldDB" id="A0AAD4SDQ9"/>